<dbReference type="GeneID" id="42001808"/>
<keyword evidence="5" id="KW-0479">Metal-binding</keyword>
<dbReference type="Proteomes" id="UP000319731">
    <property type="component" value="Unassembled WGS sequence"/>
</dbReference>
<evidence type="ECO:0000313" key="13">
    <source>
        <dbReference type="Proteomes" id="UP000319731"/>
    </source>
</evidence>
<sequence>MDAANALRRFEMENGMTGADSTADMMYFYDVTDQKKQVDEKPWNKDPNFFKKVKISAVALIKMVLHARSGGTIEVMGLMQGKVMGDTIVIMDAFALPVEGTETRVSAADQANEYIIQYKELIKEVGRIENPIGWYHSHPGYGCWLSGIDVSTQMLNQQYQDPWVAIVVDPIRTISAGKVEIGAFRTYPAGYKPPDEGPSEYQTIPLSKIEDFGVHAKQYYQLEVSCFKSSLDNHLLELLWHKYWVNTLSSSPLLTNRAYNAQQIADLAEKIEQAESSLSQSSRSASYYAGSAGAEKKKEEGPLSKVAPPRYLLNRHMD</sequence>
<dbReference type="AlphaFoldDB" id="A0A507CD75"/>
<dbReference type="CDD" id="cd08069">
    <property type="entry name" value="MPN_RPN11_CSN5"/>
    <property type="match status" value="1"/>
</dbReference>
<dbReference type="GO" id="GO:0006508">
    <property type="term" value="P:proteolysis"/>
    <property type="evidence" value="ECO:0007669"/>
    <property type="project" value="UniProtKB-KW"/>
</dbReference>
<dbReference type="InterPro" id="IPR050242">
    <property type="entry name" value="JAMM_MPN+_peptidase_M67A"/>
</dbReference>
<keyword evidence="8" id="KW-0862">Zinc</keyword>
<comment type="subunit">
    <text evidence="2">Component of the COP9 signalosome (CSN) complex.</text>
</comment>
<feature type="domain" description="MPN" evidence="11">
    <location>
        <begin position="53"/>
        <end position="190"/>
    </location>
</feature>
<evidence type="ECO:0000313" key="12">
    <source>
        <dbReference type="EMBL" id="TPX37451.1"/>
    </source>
</evidence>
<evidence type="ECO:0000256" key="1">
    <source>
        <dbReference type="ARBA" id="ARBA00006008"/>
    </source>
</evidence>
<accession>A0A507CD75</accession>
<keyword evidence="9" id="KW-0482">Metalloprotease</keyword>
<dbReference type="PANTHER" id="PTHR10410">
    <property type="entry name" value="EUKARYOTIC TRANSLATION INITIATION FACTOR 3 -RELATED"/>
    <property type="match status" value="1"/>
</dbReference>
<dbReference type="Gene3D" id="3.40.140.10">
    <property type="entry name" value="Cytidine Deaminase, domain 2"/>
    <property type="match status" value="1"/>
</dbReference>
<dbReference type="OrthoDB" id="605656at2759"/>
<evidence type="ECO:0000256" key="8">
    <source>
        <dbReference type="ARBA" id="ARBA00022833"/>
    </source>
</evidence>
<reference evidence="12 13" key="1">
    <citation type="journal article" date="2019" name="Sci. Rep.">
        <title>Comparative genomics of chytrid fungi reveal insights into the obligate biotrophic and pathogenic lifestyle of Synchytrium endobioticum.</title>
        <authorList>
            <person name="van de Vossenberg B.T.L.H."/>
            <person name="Warris S."/>
            <person name="Nguyen H.D.T."/>
            <person name="van Gent-Pelzer M.P.E."/>
            <person name="Joly D.L."/>
            <person name="van de Geest H.C."/>
            <person name="Bonants P.J.M."/>
            <person name="Smith D.S."/>
            <person name="Levesque C.A."/>
            <person name="van der Lee T.A.J."/>
        </authorList>
    </citation>
    <scope>NUCLEOTIDE SEQUENCE [LARGE SCALE GENOMIC DNA]</scope>
    <source>
        <strain evidence="12 13">JEL517</strain>
    </source>
</reference>
<dbReference type="GO" id="GO:0046872">
    <property type="term" value="F:metal ion binding"/>
    <property type="evidence" value="ECO:0007669"/>
    <property type="project" value="UniProtKB-KW"/>
</dbReference>
<keyword evidence="6" id="KW-0736">Signalosome</keyword>
<keyword evidence="13" id="KW-1185">Reference proteome</keyword>
<evidence type="ECO:0000256" key="2">
    <source>
        <dbReference type="ARBA" id="ARBA00011098"/>
    </source>
</evidence>
<evidence type="ECO:0000256" key="6">
    <source>
        <dbReference type="ARBA" id="ARBA00022790"/>
    </source>
</evidence>
<dbReference type="STRING" id="1806994.A0A507CD75"/>
<evidence type="ECO:0000256" key="9">
    <source>
        <dbReference type="ARBA" id="ARBA00023049"/>
    </source>
</evidence>
<dbReference type="InterPro" id="IPR037518">
    <property type="entry name" value="MPN"/>
</dbReference>
<dbReference type="GO" id="GO:0008237">
    <property type="term" value="F:metallopeptidase activity"/>
    <property type="evidence" value="ECO:0007669"/>
    <property type="project" value="UniProtKB-KW"/>
</dbReference>
<protein>
    <recommendedName>
        <fullName evidence="3">COP9 signalosome complex subunit 5</fullName>
    </recommendedName>
</protein>
<organism evidence="12 13">
    <name type="scientific">Synchytrium microbalum</name>
    <dbReference type="NCBI Taxonomy" id="1806994"/>
    <lineage>
        <taxon>Eukaryota</taxon>
        <taxon>Fungi</taxon>
        <taxon>Fungi incertae sedis</taxon>
        <taxon>Chytridiomycota</taxon>
        <taxon>Chytridiomycota incertae sedis</taxon>
        <taxon>Chytridiomycetes</taxon>
        <taxon>Synchytriales</taxon>
        <taxon>Synchytriaceae</taxon>
        <taxon>Synchytrium</taxon>
    </lineage>
</organism>
<dbReference type="GO" id="GO:0008180">
    <property type="term" value="C:COP9 signalosome"/>
    <property type="evidence" value="ECO:0007669"/>
    <property type="project" value="UniProtKB-KW"/>
</dbReference>
<evidence type="ECO:0000256" key="3">
    <source>
        <dbReference type="ARBA" id="ARBA00014880"/>
    </source>
</evidence>
<evidence type="ECO:0000259" key="11">
    <source>
        <dbReference type="PROSITE" id="PS50249"/>
    </source>
</evidence>
<dbReference type="GO" id="GO:0000338">
    <property type="term" value="P:protein deneddylation"/>
    <property type="evidence" value="ECO:0007669"/>
    <property type="project" value="UniProtKB-ARBA"/>
</dbReference>
<comment type="similarity">
    <text evidence="1">Belongs to the peptidase M67A family. CSN5 subfamily.</text>
</comment>
<gene>
    <name evidence="12" type="ORF">SmJEL517_g00582</name>
</gene>
<dbReference type="SMART" id="SM00232">
    <property type="entry name" value="JAB_MPN"/>
    <property type="match status" value="1"/>
</dbReference>
<dbReference type="Pfam" id="PF01398">
    <property type="entry name" value="JAB"/>
    <property type="match status" value="1"/>
</dbReference>
<evidence type="ECO:0000256" key="4">
    <source>
        <dbReference type="ARBA" id="ARBA00022670"/>
    </source>
</evidence>
<keyword evidence="4" id="KW-0645">Protease</keyword>
<name>A0A507CD75_9FUNG</name>
<dbReference type="EMBL" id="QEAO01000002">
    <property type="protein sequence ID" value="TPX37451.1"/>
    <property type="molecule type" value="Genomic_DNA"/>
</dbReference>
<dbReference type="FunFam" id="3.40.140.10:FF:000003">
    <property type="entry name" value="COP9 signalosome complex subunit 5"/>
    <property type="match status" value="1"/>
</dbReference>
<dbReference type="RefSeq" id="XP_031027362.1">
    <property type="nucleotide sequence ID" value="XM_031166511.1"/>
</dbReference>
<evidence type="ECO:0000256" key="5">
    <source>
        <dbReference type="ARBA" id="ARBA00022723"/>
    </source>
</evidence>
<dbReference type="SUPFAM" id="SSF102712">
    <property type="entry name" value="JAB1/MPN domain"/>
    <property type="match status" value="1"/>
</dbReference>
<comment type="caution">
    <text evidence="12">The sequence shown here is derived from an EMBL/GenBank/DDBJ whole genome shotgun (WGS) entry which is preliminary data.</text>
</comment>
<dbReference type="Pfam" id="PF18323">
    <property type="entry name" value="CSN5_C"/>
    <property type="match status" value="1"/>
</dbReference>
<evidence type="ECO:0000256" key="10">
    <source>
        <dbReference type="SAM" id="MobiDB-lite"/>
    </source>
</evidence>
<evidence type="ECO:0000256" key="7">
    <source>
        <dbReference type="ARBA" id="ARBA00022801"/>
    </source>
</evidence>
<dbReference type="PROSITE" id="PS50249">
    <property type="entry name" value="MPN"/>
    <property type="match status" value="1"/>
</dbReference>
<dbReference type="InterPro" id="IPR000555">
    <property type="entry name" value="JAMM/MPN+_dom"/>
</dbReference>
<feature type="region of interest" description="Disordered" evidence="10">
    <location>
        <begin position="289"/>
        <end position="318"/>
    </location>
</feature>
<proteinExistence type="inferred from homology"/>
<dbReference type="InterPro" id="IPR040961">
    <property type="entry name" value="CSN5_C"/>
</dbReference>
<keyword evidence="7" id="KW-0378">Hydrolase</keyword>